<gene>
    <name evidence="10" type="ORF">SAMN04488033_10241</name>
</gene>
<evidence type="ECO:0000256" key="4">
    <source>
        <dbReference type="ARBA" id="ARBA00013204"/>
    </source>
</evidence>
<dbReference type="EC" id="4.1.1.5" evidence="4"/>
<dbReference type="Pfam" id="PF03306">
    <property type="entry name" value="AAL_decarboxy"/>
    <property type="match status" value="1"/>
</dbReference>
<sequence>MKRKHLALLLLGVLTGFTATAQNNGVKVAGAMKNVMKKGKLQGTISLDSVAKKGVYGLGPVEFLSGELLILDGEVFKSAVRNENSMEVEKTNAVKAPFFVYAEVEKWKSVSLPNSVNSLENLENFLNERTPDDAEAFPFRLKGKINSAKIHIVNLPHGQKVSSPKEAHEGLINYTLEDKEIEILGFFSRKHQAVFTHHNTYIHLHLITEDEKQMGHLDQVEFDANNLKLYLPE</sequence>
<evidence type="ECO:0000256" key="3">
    <source>
        <dbReference type="ARBA" id="ARBA00007106"/>
    </source>
</evidence>
<evidence type="ECO:0000313" key="11">
    <source>
        <dbReference type="Proteomes" id="UP000199116"/>
    </source>
</evidence>
<dbReference type="InterPro" id="IPR005128">
    <property type="entry name" value="Acetolactate_a_deCO2ase"/>
</dbReference>
<dbReference type="GO" id="GO:0045151">
    <property type="term" value="P:acetoin biosynthetic process"/>
    <property type="evidence" value="ECO:0007669"/>
    <property type="project" value="UniProtKB-KW"/>
</dbReference>
<dbReference type="SUPFAM" id="SSF117856">
    <property type="entry name" value="AF0104/ALDC/Ptd012-like"/>
    <property type="match status" value="1"/>
</dbReference>
<dbReference type="Gene3D" id="3.30.1330.80">
    <property type="entry name" value="Hypothetical protein, similar to alpha- acetolactate decarboxylase, domain 2"/>
    <property type="match status" value="1"/>
</dbReference>
<dbReference type="PANTHER" id="PTHR35524">
    <property type="entry name" value="ALPHA-ACETOLACTATE DECARBOXYLASE"/>
    <property type="match status" value="1"/>
</dbReference>
<keyword evidence="8" id="KW-0456">Lyase</keyword>
<dbReference type="CDD" id="cd17297">
    <property type="entry name" value="AldB-like"/>
    <property type="match status" value="1"/>
</dbReference>
<keyword evidence="11" id="KW-1185">Reference proteome</keyword>
<reference evidence="11" key="1">
    <citation type="submission" date="2016-10" db="EMBL/GenBank/DDBJ databases">
        <authorList>
            <person name="Varghese N."/>
            <person name="Submissions S."/>
        </authorList>
    </citation>
    <scope>NUCLEOTIDE SEQUENCE [LARGE SCALE GENOMIC DNA]</scope>
    <source>
        <strain evidence="11">DSM 23515</strain>
    </source>
</reference>
<dbReference type="GO" id="GO:0047605">
    <property type="term" value="F:acetolactate decarboxylase activity"/>
    <property type="evidence" value="ECO:0007669"/>
    <property type="project" value="UniProtKB-EC"/>
</dbReference>
<evidence type="ECO:0000256" key="2">
    <source>
        <dbReference type="ARBA" id="ARBA00005170"/>
    </source>
</evidence>
<dbReference type="PANTHER" id="PTHR35524:SF1">
    <property type="entry name" value="ALPHA-ACETOLACTATE DECARBOXYLASE"/>
    <property type="match status" value="1"/>
</dbReference>
<protein>
    <recommendedName>
        <fullName evidence="5">Alpha-acetolactate decarboxylase</fullName>
        <ecNumber evidence="4">4.1.1.5</ecNumber>
    </recommendedName>
</protein>
<dbReference type="Proteomes" id="UP000199116">
    <property type="component" value="Unassembled WGS sequence"/>
</dbReference>
<keyword evidence="9" id="KW-0732">Signal</keyword>
<feature type="chain" id="PRO_5011727410" description="Alpha-acetolactate decarboxylase" evidence="9">
    <location>
        <begin position="22"/>
        <end position="233"/>
    </location>
</feature>
<evidence type="ECO:0000256" key="1">
    <source>
        <dbReference type="ARBA" id="ARBA00001784"/>
    </source>
</evidence>
<comment type="catalytic activity">
    <reaction evidence="1">
        <text>(2S)-2-acetolactate + H(+) = (R)-acetoin + CO2</text>
        <dbReference type="Rhea" id="RHEA:21580"/>
        <dbReference type="ChEBI" id="CHEBI:15378"/>
        <dbReference type="ChEBI" id="CHEBI:15686"/>
        <dbReference type="ChEBI" id="CHEBI:16526"/>
        <dbReference type="ChEBI" id="CHEBI:58476"/>
        <dbReference type="EC" id="4.1.1.5"/>
    </reaction>
</comment>
<evidence type="ECO:0000256" key="5">
    <source>
        <dbReference type="ARBA" id="ARBA00020164"/>
    </source>
</evidence>
<organism evidence="10 11">
    <name type="scientific">Salegentibacter agarivorans</name>
    <dbReference type="NCBI Taxonomy" id="345907"/>
    <lineage>
        <taxon>Bacteria</taxon>
        <taxon>Pseudomonadati</taxon>
        <taxon>Bacteroidota</taxon>
        <taxon>Flavobacteriia</taxon>
        <taxon>Flavobacteriales</taxon>
        <taxon>Flavobacteriaceae</taxon>
        <taxon>Salegentibacter</taxon>
    </lineage>
</organism>
<accession>A0A1I2KB33</accession>
<keyword evidence="7" id="KW-0005">Acetoin biosynthesis</keyword>
<evidence type="ECO:0000256" key="9">
    <source>
        <dbReference type="SAM" id="SignalP"/>
    </source>
</evidence>
<dbReference type="RefSeq" id="WP_075326714.1">
    <property type="nucleotide sequence ID" value="NZ_FOOH01000002.1"/>
</dbReference>
<comment type="similarity">
    <text evidence="3">Belongs to the alpha-acetolactate decarboxylase family.</text>
</comment>
<evidence type="ECO:0000256" key="8">
    <source>
        <dbReference type="ARBA" id="ARBA00023239"/>
    </source>
</evidence>
<evidence type="ECO:0000256" key="6">
    <source>
        <dbReference type="ARBA" id="ARBA00022793"/>
    </source>
</evidence>
<dbReference type="EMBL" id="FOOH01000002">
    <property type="protein sequence ID" value="SFF62311.1"/>
    <property type="molecule type" value="Genomic_DNA"/>
</dbReference>
<name>A0A1I2KB33_9FLAO</name>
<proteinExistence type="inferred from homology"/>
<dbReference type="AlphaFoldDB" id="A0A1I2KB33"/>
<evidence type="ECO:0000313" key="10">
    <source>
        <dbReference type="EMBL" id="SFF62311.1"/>
    </source>
</evidence>
<feature type="signal peptide" evidence="9">
    <location>
        <begin position="1"/>
        <end position="21"/>
    </location>
</feature>
<keyword evidence="6" id="KW-0210">Decarboxylase</keyword>
<dbReference type="UniPathway" id="UPA00626">
    <property type="reaction ID" value="UER00678"/>
</dbReference>
<evidence type="ECO:0000256" key="7">
    <source>
        <dbReference type="ARBA" id="ARBA00023061"/>
    </source>
</evidence>
<comment type="pathway">
    <text evidence="2">Polyol metabolism; (R,R)-butane-2,3-diol biosynthesis; (R,R)-butane-2,3-diol from pyruvate: step 2/3.</text>
</comment>